<dbReference type="InterPro" id="IPR019099">
    <property type="entry name" value="Uncharacterised_PGPGW_TM"/>
</dbReference>
<evidence type="ECO:0000256" key="1">
    <source>
        <dbReference type="SAM" id="Phobius"/>
    </source>
</evidence>
<dbReference type="Pfam" id="PF09656">
    <property type="entry name" value="PGPGW"/>
    <property type="match status" value="1"/>
</dbReference>
<feature type="transmembrane region" description="Helical" evidence="1">
    <location>
        <begin position="7"/>
        <end position="23"/>
    </location>
</feature>
<evidence type="ECO:0000313" key="3">
    <source>
        <dbReference type="Proteomes" id="UP001652504"/>
    </source>
</evidence>
<gene>
    <name evidence="2" type="ORF">OE749_04200</name>
</gene>
<proteinExistence type="predicted"/>
<dbReference type="EMBL" id="JAOWKX010000002">
    <property type="protein sequence ID" value="MCV2883891.1"/>
    <property type="molecule type" value="Genomic_DNA"/>
</dbReference>
<keyword evidence="1" id="KW-1133">Transmembrane helix</keyword>
<reference evidence="2 3" key="1">
    <citation type="submission" date="2022-10" db="EMBL/GenBank/DDBJ databases">
        <title>Aestuariibacter sp. AA17 isolated from Montipora capitata coral fragment.</title>
        <authorList>
            <person name="Emsley S.A."/>
            <person name="Pfannmuller K.M."/>
            <person name="Loughran R.M."/>
            <person name="Shlafstein M."/>
            <person name="Papke E."/>
            <person name="Saw J.H."/>
            <person name="Ushijima B."/>
            <person name="Videau P."/>
        </authorList>
    </citation>
    <scope>NUCLEOTIDE SEQUENCE [LARGE SCALE GENOMIC DNA]</scope>
    <source>
        <strain evidence="2 3">AA17</strain>
    </source>
</reference>
<dbReference type="RefSeq" id="WP_263711104.1">
    <property type="nucleotide sequence ID" value="NZ_JAOWKX010000002.1"/>
</dbReference>
<sequence>MKKHARITLGTLCVLFGVILFILPGSMFVLLFGLFMLSFDVPIARVWLQRCQNMMSKSARRLDSTMLKWKYRRF</sequence>
<comment type="caution">
    <text evidence="2">The sequence shown here is derived from an EMBL/GenBank/DDBJ whole genome shotgun (WGS) entry which is preliminary data.</text>
</comment>
<evidence type="ECO:0000313" key="2">
    <source>
        <dbReference type="EMBL" id="MCV2883891.1"/>
    </source>
</evidence>
<protein>
    <submittedName>
        <fullName evidence="2">Tellurium resistance protein TerC</fullName>
    </submittedName>
</protein>
<keyword evidence="1" id="KW-0812">Transmembrane</keyword>
<keyword evidence="1" id="KW-0472">Membrane</keyword>
<dbReference type="Proteomes" id="UP001652504">
    <property type="component" value="Unassembled WGS sequence"/>
</dbReference>
<accession>A0ABT3A6A8</accession>
<organism evidence="2 3">
    <name type="scientific">Fluctibacter corallii</name>
    <dbReference type="NCBI Taxonomy" id="2984329"/>
    <lineage>
        <taxon>Bacteria</taxon>
        <taxon>Pseudomonadati</taxon>
        <taxon>Pseudomonadota</taxon>
        <taxon>Gammaproteobacteria</taxon>
        <taxon>Alteromonadales</taxon>
        <taxon>Alteromonadaceae</taxon>
        <taxon>Fluctibacter</taxon>
    </lineage>
</organism>
<keyword evidence="3" id="KW-1185">Reference proteome</keyword>
<name>A0ABT3A6A8_9ALTE</name>